<reference evidence="10 11" key="1">
    <citation type="submission" date="2019-07" db="EMBL/GenBank/DDBJ databases">
        <title>Finished genome of Venturia effusa.</title>
        <authorList>
            <person name="Young C.A."/>
            <person name="Cox M.P."/>
            <person name="Ganley A.R.D."/>
            <person name="David W.J."/>
        </authorList>
    </citation>
    <scope>NUCLEOTIDE SEQUENCE [LARGE SCALE GENOMIC DNA]</scope>
    <source>
        <strain evidence="11">albino</strain>
    </source>
</reference>
<comment type="subcellular location">
    <subcellularLocation>
        <location evidence="1">Membrane</location>
        <topology evidence="1">Multi-pass membrane protein</topology>
    </subcellularLocation>
</comment>
<keyword evidence="5" id="KW-1133">Transmembrane helix</keyword>
<proteinExistence type="inferred from homology"/>
<feature type="compositionally biased region" description="Polar residues" evidence="8">
    <location>
        <begin position="1"/>
        <end position="11"/>
    </location>
</feature>
<protein>
    <recommendedName>
        <fullName evidence="9">Cation efflux protein transmembrane domain-containing protein</fullName>
    </recommendedName>
</protein>
<keyword evidence="4" id="KW-0812">Transmembrane</keyword>
<dbReference type="Gene3D" id="1.20.1510.10">
    <property type="entry name" value="Cation efflux protein transmembrane domain"/>
    <property type="match status" value="1"/>
</dbReference>
<dbReference type="InterPro" id="IPR050291">
    <property type="entry name" value="CDF_Transporter"/>
</dbReference>
<evidence type="ECO:0000256" key="4">
    <source>
        <dbReference type="ARBA" id="ARBA00022692"/>
    </source>
</evidence>
<name>A0A517L948_9PEZI</name>
<evidence type="ECO:0000256" key="6">
    <source>
        <dbReference type="ARBA" id="ARBA00023065"/>
    </source>
</evidence>
<dbReference type="GO" id="GO:0030003">
    <property type="term" value="P:intracellular monoatomic cation homeostasis"/>
    <property type="evidence" value="ECO:0007669"/>
    <property type="project" value="UniProtKB-ARBA"/>
</dbReference>
<dbReference type="GO" id="GO:0005739">
    <property type="term" value="C:mitochondrion"/>
    <property type="evidence" value="ECO:0007669"/>
    <property type="project" value="UniProtKB-ARBA"/>
</dbReference>
<dbReference type="SUPFAM" id="SSF161111">
    <property type="entry name" value="Cation efflux protein transmembrane domain-like"/>
    <property type="match status" value="1"/>
</dbReference>
<dbReference type="InterPro" id="IPR027469">
    <property type="entry name" value="Cation_efflux_TMD_sf"/>
</dbReference>
<evidence type="ECO:0000256" key="2">
    <source>
        <dbReference type="ARBA" id="ARBA00008873"/>
    </source>
</evidence>
<feature type="domain" description="Cation efflux protein transmembrane" evidence="9">
    <location>
        <begin position="41"/>
        <end position="254"/>
    </location>
</feature>
<keyword evidence="7" id="KW-0472">Membrane</keyword>
<dbReference type="AlphaFoldDB" id="A0A517L948"/>
<accession>A0A517L948</accession>
<evidence type="ECO:0000256" key="8">
    <source>
        <dbReference type="SAM" id="MobiDB-lite"/>
    </source>
</evidence>
<dbReference type="FunFam" id="1.20.1510.10:FF:000013">
    <property type="entry name" value="Cation efflux family protein"/>
    <property type="match status" value="1"/>
</dbReference>
<feature type="region of interest" description="Disordered" evidence="8">
    <location>
        <begin position="1"/>
        <end position="26"/>
    </location>
</feature>
<keyword evidence="11" id="KW-1185">Reference proteome</keyword>
<dbReference type="FunFam" id="3.30.70.1350:FF:000010">
    <property type="entry name" value="Cation efflux family protein, putative"/>
    <property type="match status" value="1"/>
</dbReference>
<evidence type="ECO:0000313" key="11">
    <source>
        <dbReference type="Proteomes" id="UP000316270"/>
    </source>
</evidence>
<evidence type="ECO:0000256" key="1">
    <source>
        <dbReference type="ARBA" id="ARBA00004141"/>
    </source>
</evidence>
<dbReference type="PANTHER" id="PTHR43840:SF15">
    <property type="entry name" value="MITOCHONDRIAL METAL TRANSPORTER 1-RELATED"/>
    <property type="match status" value="1"/>
</dbReference>
<dbReference type="Gene3D" id="3.30.70.1350">
    <property type="entry name" value="Cation efflux protein, cytoplasmic domain"/>
    <property type="match status" value="1"/>
</dbReference>
<feature type="region of interest" description="Disordered" evidence="8">
    <location>
        <begin position="353"/>
        <end position="393"/>
    </location>
</feature>
<dbReference type="NCBIfam" id="TIGR01297">
    <property type="entry name" value="CDF"/>
    <property type="match status" value="1"/>
</dbReference>
<dbReference type="InterPro" id="IPR058533">
    <property type="entry name" value="Cation_efflux_TM"/>
</dbReference>
<evidence type="ECO:0000256" key="3">
    <source>
        <dbReference type="ARBA" id="ARBA00022448"/>
    </source>
</evidence>
<dbReference type="InterPro" id="IPR002524">
    <property type="entry name" value="Cation_efflux"/>
</dbReference>
<dbReference type="Proteomes" id="UP000316270">
    <property type="component" value="Chromosome 7"/>
</dbReference>
<comment type="similarity">
    <text evidence="2">Belongs to the cation diffusion facilitator (CDF) transporter (TC 2.A.4) family. SLC30A subfamily.</text>
</comment>
<evidence type="ECO:0000259" key="9">
    <source>
        <dbReference type="Pfam" id="PF01545"/>
    </source>
</evidence>
<sequence length="393" mass="42174">MAVAKLTQTQARGHAGHSHNHDNTYLTSTNKADAGVRITRIGLFVNLGMAIGKGLGGYYFHSQALSADAVHSLTDLVSDFMTLATVAWALKPPTDQFPLGFGKIESLGSLGVSSLLLVGGILMAYSSIADLAHLYAPAVADSLEYVGLVGHSHGHNHQIPNIGAAWLAGGSVLIKEWLYRATMKVAKERKSSVLESNAVHHRVDSLTGIAALFSIAVSNIFPAFVGMDSVGGLLISWLVIKAGWGNTRTALVELADQGIDQEVKDKVNLAATKALEATQQSHIEVRKIQGIKAGQSYLLELELAVPSDYTIVETRAIEGAVRTRVGEKVRGVRRVKVRFVPNASGEDFVQEFVSPSVSARSSPEPEDEHEHSHSTAHTHDHHRPNGNGATKRK</sequence>
<evidence type="ECO:0000256" key="7">
    <source>
        <dbReference type="ARBA" id="ARBA00023136"/>
    </source>
</evidence>
<dbReference type="OrthoDB" id="435980at2759"/>
<keyword evidence="3" id="KW-0813">Transport</keyword>
<keyword evidence="6" id="KW-0406">Ion transport</keyword>
<evidence type="ECO:0000256" key="5">
    <source>
        <dbReference type="ARBA" id="ARBA00022989"/>
    </source>
</evidence>
<dbReference type="STRING" id="50376.A0A517L948"/>
<evidence type="ECO:0000313" key="10">
    <source>
        <dbReference type="EMBL" id="QDS72152.1"/>
    </source>
</evidence>
<organism evidence="10 11">
    <name type="scientific">Venturia effusa</name>
    <dbReference type="NCBI Taxonomy" id="50376"/>
    <lineage>
        <taxon>Eukaryota</taxon>
        <taxon>Fungi</taxon>
        <taxon>Dikarya</taxon>
        <taxon>Ascomycota</taxon>
        <taxon>Pezizomycotina</taxon>
        <taxon>Dothideomycetes</taxon>
        <taxon>Pleosporomycetidae</taxon>
        <taxon>Venturiales</taxon>
        <taxon>Venturiaceae</taxon>
        <taxon>Venturia</taxon>
    </lineage>
</organism>
<dbReference type="GO" id="GO:0008324">
    <property type="term" value="F:monoatomic cation transmembrane transporter activity"/>
    <property type="evidence" value="ECO:0007669"/>
    <property type="project" value="InterPro"/>
</dbReference>
<dbReference type="EMBL" id="CP042191">
    <property type="protein sequence ID" value="QDS72152.1"/>
    <property type="molecule type" value="Genomic_DNA"/>
</dbReference>
<dbReference type="GO" id="GO:0098771">
    <property type="term" value="P:inorganic ion homeostasis"/>
    <property type="evidence" value="ECO:0007669"/>
    <property type="project" value="UniProtKB-ARBA"/>
</dbReference>
<dbReference type="Pfam" id="PF01545">
    <property type="entry name" value="Cation_efflux"/>
    <property type="match status" value="1"/>
</dbReference>
<dbReference type="GO" id="GO:0016020">
    <property type="term" value="C:membrane"/>
    <property type="evidence" value="ECO:0007669"/>
    <property type="project" value="UniProtKB-SubCell"/>
</dbReference>
<dbReference type="PANTHER" id="PTHR43840">
    <property type="entry name" value="MITOCHONDRIAL METAL TRANSPORTER 1-RELATED"/>
    <property type="match status" value="1"/>
</dbReference>
<dbReference type="InterPro" id="IPR036837">
    <property type="entry name" value="Cation_efflux_CTD_sf"/>
</dbReference>
<gene>
    <name evidence="10" type="ORF">FKW77_004389</name>
</gene>
<feature type="compositionally biased region" description="Basic residues" evidence="8">
    <location>
        <begin position="374"/>
        <end position="393"/>
    </location>
</feature>